<dbReference type="Pfam" id="PF00067">
    <property type="entry name" value="p450"/>
    <property type="match status" value="1"/>
</dbReference>
<dbReference type="SUPFAM" id="SSF48264">
    <property type="entry name" value="Cytochrome P450"/>
    <property type="match status" value="1"/>
</dbReference>
<dbReference type="PANTHER" id="PTHR24287:SF1">
    <property type="entry name" value="P450, PUTATIVE (EUROFUNG)-RELATED"/>
    <property type="match status" value="1"/>
</dbReference>
<proteinExistence type="inferred from homology"/>
<dbReference type="InterPro" id="IPR047146">
    <property type="entry name" value="Cyt_P450_E_CYP52_fungi"/>
</dbReference>
<evidence type="ECO:0000256" key="3">
    <source>
        <dbReference type="ARBA" id="ARBA00022617"/>
    </source>
</evidence>
<evidence type="ECO:0000256" key="8">
    <source>
        <dbReference type="PIRSR" id="PIRSR602402-1"/>
    </source>
</evidence>
<sequence length="508" mass="57120">MAYPLYLGALLCLAVIFTVKRLASYLSAYRFKKAHGCKPVRRLPQSERILGWAYFRRQMKAVKEKRILEEMRSIYDSHGPTFSSVVLGGHLINTIDPENIKTILASSFADFGLGGRLKAFGPLLGNGIFTSDGAAWEHSRAIVRPNFTRNQVADLDTFETHIQHLIAKIPRDGSTVDLQTLFFQLTLDSSTEFLFGESVSSLRSTEGSEQERFGRCFDFAQSKLGNRTRLGKFSALFRDTEFDEACKTVHKFVDKIVYRALLENPPSSTDPEKSVDGKDASQRYVFLTELVKATRDPKQLRDELLNILLAGRDTTASLLSHTFHVLAQRPDIFKKLRFEVDSLNGELPTYETLKSMKYLKYILNESLRLYPVVPTNGRYANKDTVLPRGGGPDGQSPIFIPKGLTVVYSVYTMHRRTDIFGPDALDFRPERWAPEEGLRPGWAYLPFNGGPRICVGQQFALAEASYAIVRLLQEFERVEDRDGEGLVPQLGLTMASANGVKVAMIPRA</sequence>
<evidence type="ECO:0008006" key="12">
    <source>
        <dbReference type="Google" id="ProtNLM"/>
    </source>
</evidence>
<dbReference type="InterPro" id="IPR002402">
    <property type="entry name" value="Cyt_P450_E_grp-II"/>
</dbReference>
<dbReference type="GO" id="GO:0020037">
    <property type="term" value="F:heme binding"/>
    <property type="evidence" value="ECO:0007669"/>
    <property type="project" value="InterPro"/>
</dbReference>
<evidence type="ECO:0000313" key="10">
    <source>
        <dbReference type="EMBL" id="PSS22514.1"/>
    </source>
</evidence>
<dbReference type="InterPro" id="IPR036396">
    <property type="entry name" value="Cyt_P450_sf"/>
</dbReference>
<keyword evidence="3 8" id="KW-0349">Heme</keyword>
<keyword evidence="6 8" id="KW-0408">Iron</keyword>
<reference evidence="10 11" key="1">
    <citation type="journal article" date="2018" name="New Phytol.">
        <title>Comparative genomics and transcriptomics depict ericoid mycorrhizal fungi as versatile saprotrophs and plant mutualists.</title>
        <authorList>
            <person name="Martino E."/>
            <person name="Morin E."/>
            <person name="Grelet G.A."/>
            <person name="Kuo A."/>
            <person name="Kohler A."/>
            <person name="Daghino S."/>
            <person name="Barry K.W."/>
            <person name="Cichocki N."/>
            <person name="Clum A."/>
            <person name="Dockter R.B."/>
            <person name="Hainaut M."/>
            <person name="Kuo R.C."/>
            <person name="LaButti K."/>
            <person name="Lindahl B.D."/>
            <person name="Lindquist E.A."/>
            <person name="Lipzen A."/>
            <person name="Khouja H.R."/>
            <person name="Magnuson J."/>
            <person name="Murat C."/>
            <person name="Ohm R.A."/>
            <person name="Singer S.W."/>
            <person name="Spatafora J.W."/>
            <person name="Wang M."/>
            <person name="Veneault-Fourrey C."/>
            <person name="Henrissat B."/>
            <person name="Grigoriev I.V."/>
            <person name="Martin F.M."/>
            <person name="Perotto S."/>
        </authorList>
    </citation>
    <scope>NUCLEOTIDE SEQUENCE [LARGE SCALE GENOMIC DNA]</scope>
    <source>
        <strain evidence="10 11">ATCC 22711</strain>
    </source>
</reference>
<dbReference type="RefSeq" id="XP_024722669.1">
    <property type="nucleotide sequence ID" value="XM_024861731.1"/>
</dbReference>
<dbReference type="Gene3D" id="1.10.630.10">
    <property type="entry name" value="Cytochrome P450"/>
    <property type="match status" value="1"/>
</dbReference>
<dbReference type="PANTHER" id="PTHR24287">
    <property type="entry name" value="P450, PUTATIVE (EUROFUNG)-RELATED"/>
    <property type="match status" value="1"/>
</dbReference>
<protein>
    <recommendedName>
        <fullName evidence="12">Cytochrome P450 alkane hydroxylase</fullName>
    </recommendedName>
</protein>
<comment type="cofactor">
    <cofactor evidence="1 8">
        <name>heme</name>
        <dbReference type="ChEBI" id="CHEBI:30413"/>
    </cofactor>
</comment>
<dbReference type="AlphaFoldDB" id="A0A2T3B6Y2"/>
<gene>
    <name evidence="10" type="ORF">M430DRAFT_119095</name>
</gene>
<comment type="similarity">
    <text evidence="2 9">Belongs to the cytochrome P450 family.</text>
</comment>
<evidence type="ECO:0000256" key="6">
    <source>
        <dbReference type="ARBA" id="ARBA00023004"/>
    </source>
</evidence>
<evidence type="ECO:0000256" key="1">
    <source>
        <dbReference type="ARBA" id="ARBA00001971"/>
    </source>
</evidence>
<keyword evidence="7 9" id="KW-0503">Monooxygenase</keyword>
<dbReference type="InParanoid" id="A0A2T3B6Y2"/>
<keyword evidence="4 8" id="KW-0479">Metal-binding</keyword>
<feature type="binding site" description="axial binding residue" evidence="8">
    <location>
        <position position="454"/>
    </location>
    <ligand>
        <name>heme</name>
        <dbReference type="ChEBI" id="CHEBI:30413"/>
    </ligand>
    <ligandPart>
        <name>Fe</name>
        <dbReference type="ChEBI" id="CHEBI:18248"/>
    </ligandPart>
</feature>
<organism evidence="10 11">
    <name type="scientific">Amorphotheca resinae ATCC 22711</name>
    <dbReference type="NCBI Taxonomy" id="857342"/>
    <lineage>
        <taxon>Eukaryota</taxon>
        <taxon>Fungi</taxon>
        <taxon>Dikarya</taxon>
        <taxon>Ascomycota</taxon>
        <taxon>Pezizomycotina</taxon>
        <taxon>Leotiomycetes</taxon>
        <taxon>Helotiales</taxon>
        <taxon>Amorphothecaceae</taxon>
        <taxon>Amorphotheca</taxon>
    </lineage>
</organism>
<dbReference type="Proteomes" id="UP000241818">
    <property type="component" value="Unassembled WGS sequence"/>
</dbReference>
<dbReference type="OrthoDB" id="1470350at2759"/>
<dbReference type="PRINTS" id="PR00464">
    <property type="entry name" value="EP450II"/>
</dbReference>
<dbReference type="STRING" id="857342.A0A2T3B6Y2"/>
<dbReference type="GO" id="GO:0005506">
    <property type="term" value="F:iron ion binding"/>
    <property type="evidence" value="ECO:0007669"/>
    <property type="project" value="InterPro"/>
</dbReference>
<dbReference type="InterPro" id="IPR002974">
    <property type="entry name" value="Cyt_P450_E_CYP52_ascomycetes"/>
</dbReference>
<evidence type="ECO:0000313" key="11">
    <source>
        <dbReference type="Proteomes" id="UP000241818"/>
    </source>
</evidence>
<evidence type="ECO:0000256" key="9">
    <source>
        <dbReference type="RuleBase" id="RU000461"/>
    </source>
</evidence>
<dbReference type="GO" id="GO:0016712">
    <property type="term" value="F:oxidoreductase activity, acting on paired donors, with incorporation or reduction of molecular oxygen, reduced flavin or flavoprotein as one donor, and incorporation of one atom of oxygen"/>
    <property type="evidence" value="ECO:0007669"/>
    <property type="project" value="InterPro"/>
</dbReference>
<evidence type="ECO:0000256" key="7">
    <source>
        <dbReference type="ARBA" id="ARBA00023033"/>
    </source>
</evidence>
<accession>A0A2T3B6Y2</accession>
<dbReference type="FunCoup" id="A0A2T3B6Y2">
    <property type="interactions" value="1446"/>
</dbReference>
<keyword evidence="5 9" id="KW-0560">Oxidoreductase</keyword>
<dbReference type="InterPro" id="IPR001128">
    <property type="entry name" value="Cyt_P450"/>
</dbReference>
<dbReference type="PRINTS" id="PR00385">
    <property type="entry name" value="P450"/>
</dbReference>
<dbReference type="GeneID" id="36569812"/>
<name>A0A2T3B6Y2_AMORE</name>
<evidence type="ECO:0000256" key="4">
    <source>
        <dbReference type="ARBA" id="ARBA00022723"/>
    </source>
</evidence>
<evidence type="ECO:0000256" key="2">
    <source>
        <dbReference type="ARBA" id="ARBA00010617"/>
    </source>
</evidence>
<dbReference type="InterPro" id="IPR017972">
    <property type="entry name" value="Cyt_P450_CS"/>
</dbReference>
<keyword evidence="11" id="KW-1185">Reference proteome</keyword>
<dbReference type="CDD" id="cd11063">
    <property type="entry name" value="CYP52"/>
    <property type="match status" value="1"/>
</dbReference>
<dbReference type="EMBL" id="KZ679009">
    <property type="protein sequence ID" value="PSS22514.1"/>
    <property type="molecule type" value="Genomic_DNA"/>
</dbReference>
<dbReference type="PRINTS" id="PR01239">
    <property type="entry name" value="EP450IICYP52"/>
</dbReference>
<evidence type="ECO:0000256" key="5">
    <source>
        <dbReference type="ARBA" id="ARBA00023002"/>
    </source>
</evidence>
<dbReference type="PROSITE" id="PS00086">
    <property type="entry name" value="CYTOCHROME_P450"/>
    <property type="match status" value="1"/>
</dbReference>